<reference evidence="2" key="1">
    <citation type="submission" date="2022-03" db="EMBL/GenBank/DDBJ databases">
        <title>Complete genome sequence of Caldinitratiruptor microaerophilus.</title>
        <authorList>
            <person name="Mukaiyama R."/>
            <person name="Nishiyama T."/>
            <person name="Ueda K."/>
        </authorList>
    </citation>
    <scope>NUCLEOTIDE SEQUENCE</scope>
    <source>
        <strain evidence="2">JCM 16183</strain>
    </source>
</reference>
<keyword evidence="3" id="KW-1185">Reference proteome</keyword>
<protein>
    <recommendedName>
        <fullName evidence="4">HEAT repeat protein</fullName>
    </recommendedName>
</protein>
<dbReference type="InterPro" id="IPR016024">
    <property type="entry name" value="ARM-type_fold"/>
</dbReference>
<dbReference type="EMBL" id="AP025628">
    <property type="protein sequence ID" value="BDG60896.1"/>
    <property type="molecule type" value="Genomic_DNA"/>
</dbReference>
<gene>
    <name evidence="2" type="ORF">caldi_19860</name>
</gene>
<evidence type="ECO:0000313" key="2">
    <source>
        <dbReference type="EMBL" id="BDG60896.1"/>
    </source>
</evidence>
<dbReference type="Gene3D" id="1.25.10.10">
    <property type="entry name" value="Leucine-rich Repeat Variant"/>
    <property type="match status" value="1"/>
</dbReference>
<dbReference type="AlphaFoldDB" id="A0AA35CP03"/>
<organism evidence="2 3">
    <name type="scientific">Caldinitratiruptor microaerophilus</name>
    <dbReference type="NCBI Taxonomy" id="671077"/>
    <lineage>
        <taxon>Bacteria</taxon>
        <taxon>Bacillati</taxon>
        <taxon>Bacillota</taxon>
        <taxon>Clostridia</taxon>
        <taxon>Eubacteriales</taxon>
        <taxon>Symbiobacteriaceae</taxon>
        <taxon>Caldinitratiruptor</taxon>
    </lineage>
</organism>
<dbReference type="Proteomes" id="UP001163687">
    <property type="component" value="Chromosome"/>
</dbReference>
<dbReference type="SUPFAM" id="SSF48371">
    <property type="entry name" value="ARM repeat"/>
    <property type="match status" value="1"/>
</dbReference>
<dbReference type="InterPro" id="IPR011989">
    <property type="entry name" value="ARM-like"/>
</dbReference>
<feature type="region of interest" description="Disordered" evidence="1">
    <location>
        <begin position="311"/>
        <end position="331"/>
    </location>
</feature>
<evidence type="ECO:0008006" key="4">
    <source>
        <dbReference type="Google" id="ProtNLM"/>
    </source>
</evidence>
<accession>A0AA35CP03</accession>
<evidence type="ECO:0000256" key="1">
    <source>
        <dbReference type="SAM" id="MobiDB-lite"/>
    </source>
</evidence>
<evidence type="ECO:0000313" key="3">
    <source>
        <dbReference type="Proteomes" id="UP001163687"/>
    </source>
</evidence>
<name>A0AA35CP03_9FIRM</name>
<dbReference type="KEGG" id="cmic:caldi_19860"/>
<proteinExistence type="predicted"/>
<sequence length="595" mass="63803">MRGAGNRPLWTLDDIERWSRSPQILVRSWVCWRLADLAPSTRGESLLTALLEDPDPQVRGYAAEAMAEWAPSVATEPLRRYVERATGPGAGHACVALARCGDRTFVPAALRLLGQVLEDTGPGTGTPARDEDRKATVRLLAQALAMVRSQPVLAALRRIAFSPGRVYEREAVFEALVRVGTRADLHRAVRWYRLRDGQVLGPLFLAVSEGLGLARRIASLTHVFAQRGWTAAVQDVQANLERVGGPGGSPVPAAWARPEEPEGASIRNWATRVREFFADLTASGVSPFLIPARRLVWLFAALADPAPGDAATRGMAAGGDGPPGSVPGLRPDEARLQESLLALAAAEMLAVYGMAHRGVIQGTGPDHATRLWVWSLEVPWLPGQWEAEMLGVGPDVAGALGQLLATRPDGWAGRRTAKLLRRLAFQHPGRGTAAIPGLLSALPRAGGNRPHVVKALAAQGAGAIPAIARRLHPAAPEEKAGLLRALSLVPVQRSVALIKRHWADIVAHDRQLLADVALALGDRSLLPLLRRAWTPGSPQLAGTILILASLHGTRLRRDEWPELLRDVLAFGFPGGFNGGSGGDRIREQHVPYGVA</sequence>